<sequence length="72" mass="8535">MPKNTYNSDITRMRSPHPRLIYDCDIPRPPETRFLWGKMGMVFSTRCVAMDEKRSQSYLSLIQERLNVQGRD</sequence>
<name>A0ABU9EH43_LIMFS</name>
<keyword evidence="2" id="KW-1185">Reference proteome</keyword>
<dbReference type="EMBL" id="JBBWYZ010000004">
    <property type="protein sequence ID" value="MEK9511253.1"/>
    <property type="molecule type" value="Genomic_DNA"/>
</dbReference>
<dbReference type="Proteomes" id="UP001387447">
    <property type="component" value="Unassembled WGS sequence"/>
</dbReference>
<accession>A0ABU9EH43</accession>
<organism evidence="1 2">
    <name type="scientific">Limnospira fusiformis PMC 851.14</name>
    <dbReference type="NCBI Taxonomy" id="2219512"/>
    <lineage>
        <taxon>Bacteria</taxon>
        <taxon>Bacillati</taxon>
        <taxon>Cyanobacteriota</taxon>
        <taxon>Cyanophyceae</taxon>
        <taxon>Oscillatoriophycideae</taxon>
        <taxon>Oscillatoriales</taxon>
        <taxon>Sirenicapillariaceae</taxon>
        <taxon>Limnospira</taxon>
    </lineage>
</organism>
<gene>
    <name evidence="1" type="ORF">AAEJ74_05970</name>
</gene>
<dbReference type="RefSeq" id="WP_155839120.1">
    <property type="nucleotide sequence ID" value="NZ_JBBWYZ010000004.1"/>
</dbReference>
<reference evidence="1 2" key="1">
    <citation type="journal article" date="2024" name="Front. Microbiol.">
        <title>Transcriptomic insights into the dominance of two phototrophs throughout the water column of a tropical hypersaline-alkaline crater lake (Dziani Dzaha, Mayotte).</title>
        <authorList>
            <person name="Duperron S."/>
            <person name="Halary S."/>
            <person name="Bouly J.-P."/>
            <person name="Roussel T."/>
            <person name="Hugoni M."/>
            <person name="Bruto M."/>
            <person name="Oger P."/>
            <person name="Duval C."/>
            <person name="Woo A."/>
            <person name="Jezequiel D."/>
            <person name="Ader M."/>
            <person name="Leboulanger C."/>
            <person name="Agogue H."/>
            <person name="Grossi V."/>
            <person name="Trousselier M."/>
            <person name="Bernard C."/>
        </authorList>
    </citation>
    <scope>NUCLEOTIDE SEQUENCE [LARGE SCALE GENOMIC DNA]</scope>
    <source>
        <strain evidence="1 2">PMC 851.14</strain>
    </source>
</reference>
<evidence type="ECO:0000313" key="2">
    <source>
        <dbReference type="Proteomes" id="UP001387447"/>
    </source>
</evidence>
<protein>
    <submittedName>
        <fullName evidence="1">Uncharacterized protein</fullName>
    </submittedName>
</protein>
<comment type="caution">
    <text evidence="1">The sequence shown here is derived from an EMBL/GenBank/DDBJ whole genome shotgun (WGS) entry which is preliminary data.</text>
</comment>
<proteinExistence type="predicted"/>
<evidence type="ECO:0000313" key="1">
    <source>
        <dbReference type="EMBL" id="MEK9511253.1"/>
    </source>
</evidence>